<dbReference type="PANTHER" id="PTHR13090:SF1">
    <property type="entry name" value="ARGININE-HYDROXYLASE NDUFAF5, MITOCHONDRIAL"/>
    <property type="match status" value="1"/>
</dbReference>
<dbReference type="EMBL" id="RRUE01000002">
    <property type="protein sequence ID" value="RRN44020.1"/>
    <property type="molecule type" value="Genomic_DNA"/>
</dbReference>
<gene>
    <name evidence="4" type="ORF">EHV23_11595</name>
</gene>
<proteinExistence type="predicted"/>
<protein>
    <submittedName>
        <fullName evidence="4">Methyltransferase domain-containing protein</fullName>
    </submittedName>
</protein>
<dbReference type="SUPFAM" id="SSF53335">
    <property type="entry name" value="S-adenosyl-L-methionine-dependent methyltransferases"/>
    <property type="match status" value="1"/>
</dbReference>
<dbReference type="InterPro" id="IPR050602">
    <property type="entry name" value="Malonyl-ACP_OMT"/>
</dbReference>
<keyword evidence="1 4" id="KW-0489">Methyltransferase</keyword>
<dbReference type="Pfam" id="PF08241">
    <property type="entry name" value="Methyltransf_11"/>
    <property type="match status" value="1"/>
</dbReference>
<dbReference type="InterPro" id="IPR013216">
    <property type="entry name" value="Methyltransf_11"/>
</dbReference>
<dbReference type="Gene3D" id="3.40.50.150">
    <property type="entry name" value="Vaccinia Virus protein VP39"/>
    <property type="match status" value="1"/>
</dbReference>
<reference evidence="4 5" key="1">
    <citation type="submission" date="2018-11" db="EMBL/GenBank/DDBJ databases">
        <title>Genome sequencing of Lautropia sp. KCOM 2505 (= ChDC F240).</title>
        <authorList>
            <person name="Kook J.-K."/>
            <person name="Park S.-N."/>
            <person name="Lim Y.K."/>
        </authorList>
    </citation>
    <scope>NUCLEOTIDE SEQUENCE [LARGE SCALE GENOMIC DNA]</scope>
    <source>
        <strain evidence="4 5">KCOM 2505</strain>
    </source>
</reference>
<dbReference type="CDD" id="cd02440">
    <property type="entry name" value="AdoMet_MTases"/>
    <property type="match status" value="1"/>
</dbReference>
<evidence type="ECO:0000256" key="1">
    <source>
        <dbReference type="ARBA" id="ARBA00022603"/>
    </source>
</evidence>
<dbReference type="Proteomes" id="UP000270261">
    <property type="component" value="Unassembled WGS sequence"/>
</dbReference>
<dbReference type="InterPro" id="IPR029063">
    <property type="entry name" value="SAM-dependent_MTases_sf"/>
</dbReference>
<sequence length="499" mass="55896">MPSHRRGWCRAVWMLKRGLAVPAGRRGFRGSAAPSFRSPAAWPFWSVGAPSFWGLAVRSCRFPGDLSGSTLFTTCSRMKNATLQCNQKDAYRKTHTHPKVHVPRRGAPIWRRSQHDHVRMHVHRLLRLDECSRDAMRTLSRLPPPQTFQRRQGGHVLRSRWFAQSPALSCMRPRKGGNNTSCTRRGRILPLPASGREEASSILAIMLKPSGLDRLAVRRAFNDRRSGESRADFLLADVERRLVERLEPMRLDQVQTVLDLGCGLGRSLPALARRFPGATLLALDMAEQPLIERRTLDVRARRGLRGLLNRIRARGEHQADAIPSPRWIGADAHRLPLAASSVDVIWSSLVFHWFDDPLAVLKECYRVLRPNGLLALSAFGVDTCRELRASQPDSSAENRFAVAGQWPSFQDMHDWGDALMENGFAEPVMDTEHLKLGYQSAEGLKADMAALGFPAPSLGRMAPSLTIELVFGHAWVPAWKVRSDGLSPINIIRKGKISR</sequence>
<name>A0A426FMX0_9BURK</name>
<evidence type="ECO:0000313" key="5">
    <source>
        <dbReference type="Proteomes" id="UP000270261"/>
    </source>
</evidence>
<dbReference type="AlphaFoldDB" id="A0A426FMX0"/>
<keyword evidence="2 4" id="KW-0808">Transferase</keyword>
<dbReference type="GO" id="GO:0008757">
    <property type="term" value="F:S-adenosylmethionine-dependent methyltransferase activity"/>
    <property type="evidence" value="ECO:0007669"/>
    <property type="project" value="InterPro"/>
</dbReference>
<dbReference type="GO" id="GO:0032259">
    <property type="term" value="P:methylation"/>
    <property type="evidence" value="ECO:0007669"/>
    <property type="project" value="UniProtKB-KW"/>
</dbReference>
<dbReference type="PANTHER" id="PTHR13090">
    <property type="entry name" value="ARGININE-HYDROXYLASE NDUFAF5, MITOCHONDRIAL"/>
    <property type="match status" value="1"/>
</dbReference>
<evidence type="ECO:0000313" key="4">
    <source>
        <dbReference type="EMBL" id="RRN44020.1"/>
    </source>
</evidence>
<comment type="caution">
    <text evidence="4">The sequence shown here is derived from an EMBL/GenBank/DDBJ whole genome shotgun (WGS) entry which is preliminary data.</text>
</comment>
<accession>A0A426FMX0</accession>
<evidence type="ECO:0000259" key="3">
    <source>
        <dbReference type="Pfam" id="PF08241"/>
    </source>
</evidence>
<keyword evidence="5" id="KW-1185">Reference proteome</keyword>
<organism evidence="4 5">
    <name type="scientific">Lautropia dentalis</name>
    <dbReference type="NCBI Taxonomy" id="2490857"/>
    <lineage>
        <taxon>Bacteria</taxon>
        <taxon>Pseudomonadati</taxon>
        <taxon>Pseudomonadota</taxon>
        <taxon>Betaproteobacteria</taxon>
        <taxon>Burkholderiales</taxon>
        <taxon>Burkholderiaceae</taxon>
        <taxon>Lautropia</taxon>
    </lineage>
</organism>
<feature type="domain" description="Methyltransferase type 11" evidence="3">
    <location>
        <begin position="258"/>
        <end position="375"/>
    </location>
</feature>
<evidence type="ECO:0000256" key="2">
    <source>
        <dbReference type="ARBA" id="ARBA00022679"/>
    </source>
</evidence>